<feature type="signal peptide" evidence="2">
    <location>
        <begin position="1"/>
        <end position="21"/>
    </location>
</feature>
<protein>
    <submittedName>
        <fullName evidence="3">Uncharacterized protein DUF3359</fullName>
    </submittedName>
</protein>
<dbReference type="RefSeq" id="WP_104422612.1">
    <property type="nucleotide sequence ID" value="NZ_PTIY01000002.1"/>
</dbReference>
<accession>A0A2S6H7A8</accession>
<evidence type="ECO:0000313" key="4">
    <source>
        <dbReference type="Proteomes" id="UP000238071"/>
    </source>
</evidence>
<sequence>MKTVMKLSMIALACSLITACATNSDIEDLQSQVNGLDGSVKQASADASSAQTTAADAAARAGAAETAAKRAAQLSQDANNKLDKKFKKSMRK</sequence>
<reference evidence="3 4" key="1">
    <citation type="submission" date="2018-02" db="EMBL/GenBank/DDBJ databases">
        <title>Subsurface microbial communities from deep shales in Ohio and West Virginia, USA.</title>
        <authorList>
            <person name="Wrighton K."/>
        </authorList>
    </citation>
    <scope>NUCLEOTIDE SEQUENCE [LARGE SCALE GENOMIC DNA]</scope>
    <source>
        <strain evidence="3 4">OWC-G53F</strain>
    </source>
</reference>
<dbReference type="InterPro" id="IPR021793">
    <property type="entry name" value="Oprl"/>
</dbReference>
<dbReference type="NCBIfam" id="NF040598">
    <property type="entry name" value="Ala_zip_lipo"/>
    <property type="match status" value="1"/>
</dbReference>
<feature type="chain" id="PRO_5015447585" evidence="2">
    <location>
        <begin position="22"/>
        <end position="92"/>
    </location>
</feature>
<organism evidence="3 4">
    <name type="scientific">Methylobacter tundripaludum</name>
    <dbReference type="NCBI Taxonomy" id="173365"/>
    <lineage>
        <taxon>Bacteria</taxon>
        <taxon>Pseudomonadati</taxon>
        <taxon>Pseudomonadota</taxon>
        <taxon>Gammaproteobacteria</taxon>
        <taxon>Methylococcales</taxon>
        <taxon>Methylococcaceae</taxon>
        <taxon>Methylobacter</taxon>
    </lineage>
</organism>
<dbReference type="EMBL" id="PTIY01000002">
    <property type="protein sequence ID" value="PPK73365.1"/>
    <property type="molecule type" value="Genomic_DNA"/>
</dbReference>
<comment type="caution">
    <text evidence="3">The sequence shown here is derived from an EMBL/GenBank/DDBJ whole genome shotgun (WGS) entry which is preliminary data.</text>
</comment>
<proteinExistence type="predicted"/>
<dbReference type="OrthoDB" id="5574292at2"/>
<name>A0A2S6H7A8_9GAMM</name>
<keyword evidence="4" id="KW-1185">Reference proteome</keyword>
<evidence type="ECO:0000313" key="3">
    <source>
        <dbReference type="EMBL" id="PPK73365.1"/>
    </source>
</evidence>
<evidence type="ECO:0000256" key="2">
    <source>
        <dbReference type="SAM" id="SignalP"/>
    </source>
</evidence>
<feature type="region of interest" description="Disordered" evidence="1">
    <location>
        <begin position="70"/>
        <end position="92"/>
    </location>
</feature>
<dbReference type="PROSITE" id="PS51257">
    <property type="entry name" value="PROKAR_LIPOPROTEIN"/>
    <property type="match status" value="1"/>
</dbReference>
<keyword evidence="2" id="KW-0732">Signal</keyword>
<evidence type="ECO:0000256" key="1">
    <source>
        <dbReference type="SAM" id="MobiDB-lite"/>
    </source>
</evidence>
<dbReference type="AlphaFoldDB" id="A0A2S6H7A8"/>
<dbReference type="Proteomes" id="UP000238071">
    <property type="component" value="Unassembled WGS sequence"/>
</dbReference>
<gene>
    <name evidence="3" type="ORF">B0F88_102350</name>
</gene>
<dbReference type="Pfam" id="PF11839">
    <property type="entry name" value="Alanine_zipper"/>
    <property type="match status" value="1"/>
</dbReference>